<keyword evidence="5" id="KW-1185">Reference proteome</keyword>
<dbReference type="Pfam" id="PF03861">
    <property type="entry name" value="ANTAR"/>
    <property type="match status" value="1"/>
</dbReference>
<keyword evidence="1" id="KW-0805">Transcription regulation</keyword>
<dbReference type="SUPFAM" id="SSF52172">
    <property type="entry name" value="CheY-like"/>
    <property type="match status" value="1"/>
</dbReference>
<dbReference type="RefSeq" id="WP_274199892.1">
    <property type="nucleotide sequence ID" value="NZ_JAQZAO010000003.1"/>
</dbReference>
<evidence type="ECO:0000256" key="1">
    <source>
        <dbReference type="ARBA" id="ARBA00023015"/>
    </source>
</evidence>
<name>A0ABT5SR81_9PSEU</name>
<accession>A0ABT5SR81</accession>
<gene>
    <name evidence="4" type="ORF">PGB27_08305</name>
</gene>
<evidence type="ECO:0000256" key="2">
    <source>
        <dbReference type="ARBA" id="ARBA00023163"/>
    </source>
</evidence>
<keyword evidence="2" id="KW-0804">Transcription</keyword>
<sequence length="246" mass="26024">MTADDLRTSDNDLMVTMRAALQDLIDKRSIRDRDALLTQLVTAAVALIPAATGGGILRTEELEVRSSHATAPAVHELDQFQSELGEGPCVEAADEPPENGVLLARDLAGEDAARWPRFAPRAVEAGFRSILSASVTGSTGGRRAALTLYAADADAFDEHAVVTAGVFAGHAGALLYGADHAQLLGAALDSRDTIGQAKGILMERFALDGEEAFALLVSSSQDTNMKLADVARWVVKEACERRAQRG</sequence>
<evidence type="ECO:0000259" key="3">
    <source>
        <dbReference type="PROSITE" id="PS50921"/>
    </source>
</evidence>
<dbReference type="InterPro" id="IPR036388">
    <property type="entry name" value="WH-like_DNA-bd_sf"/>
</dbReference>
<proteinExistence type="predicted"/>
<dbReference type="PROSITE" id="PS50921">
    <property type="entry name" value="ANTAR"/>
    <property type="match status" value="1"/>
</dbReference>
<dbReference type="Proteomes" id="UP001300763">
    <property type="component" value="Unassembled WGS sequence"/>
</dbReference>
<dbReference type="InterPro" id="IPR011006">
    <property type="entry name" value="CheY-like_superfamily"/>
</dbReference>
<dbReference type="EMBL" id="JAQZAO010000003">
    <property type="protein sequence ID" value="MDD7965350.1"/>
    <property type="molecule type" value="Genomic_DNA"/>
</dbReference>
<organism evidence="4 5">
    <name type="scientific">Actinomycetospora lemnae</name>
    <dbReference type="NCBI Taxonomy" id="3019891"/>
    <lineage>
        <taxon>Bacteria</taxon>
        <taxon>Bacillati</taxon>
        <taxon>Actinomycetota</taxon>
        <taxon>Actinomycetes</taxon>
        <taxon>Pseudonocardiales</taxon>
        <taxon>Pseudonocardiaceae</taxon>
        <taxon>Actinomycetospora</taxon>
    </lineage>
</organism>
<evidence type="ECO:0000313" key="4">
    <source>
        <dbReference type="EMBL" id="MDD7965350.1"/>
    </source>
</evidence>
<dbReference type="Gene3D" id="3.30.450.40">
    <property type="match status" value="1"/>
</dbReference>
<evidence type="ECO:0000313" key="5">
    <source>
        <dbReference type="Proteomes" id="UP001300763"/>
    </source>
</evidence>
<feature type="domain" description="ANTAR" evidence="3">
    <location>
        <begin position="174"/>
        <end position="235"/>
    </location>
</feature>
<dbReference type="SMART" id="SM01012">
    <property type="entry name" value="ANTAR"/>
    <property type="match status" value="1"/>
</dbReference>
<dbReference type="InterPro" id="IPR029016">
    <property type="entry name" value="GAF-like_dom_sf"/>
</dbReference>
<reference evidence="4 5" key="1">
    <citation type="submission" date="2023-02" db="EMBL/GenBank/DDBJ databases">
        <title>Genome sequencing required for Actinomycetospora new species description.</title>
        <authorList>
            <person name="Saimee Y."/>
            <person name="Duangmal K."/>
        </authorList>
    </citation>
    <scope>NUCLEOTIDE SEQUENCE [LARGE SCALE GENOMIC DNA]</scope>
    <source>
        <strain evidence="4 5">DW7H6</strain>
    </source>
</reference>
<protein>
    <submittedName>
        <fullName evidence="4">GAF and ANTAR domain-containing protein</fullName>
    </submittedName>
</protein>
<dbReference type="PIRSF" id="PIRSF036625">
    <property type="entry name" value="GAF_ANTAR"/>
    <property type="match status" value="1"/>
</dbReference>
<dbReference type="SUPFAM" id="SSF55781">
    <property type="entry name" value="GAF domain-like"/>
    <property type="match status" value="1"/>
</dbReference>
<comment type="caution">
    <text evidence="4">The sequence shown here is derived from an EMBL/GenBank/DDBJ whole genome shotgun (WGS) entry which is preliminary data.</text>
</comment>
<dbReference type="InterPro" id="IPR005561">
    <property type="entry name" value="ANTAR"/>
</dbReference>
<dbReference type="Gene3D" id="1.10.10.10">
    <property type="entry name" value="Winged helix-like DNA-binding domain superfamily/Winged helix DNA-binding domain"/>
    <property type="match status" value="1"/>
</dbReference>
<dbReference type="InterPro" id="IPR012074">
    <property type="entry name" value="GAF_ANTAR"/>
</dbReference>